<dbReference type="InterPro" id="IPR000997">
    <property type="entry name" value="Cholinesterase"/>
</dbReference>
<dbReference type="PANTHER" id="PTHR43918">
    <property type="entry name" value="ACETYLCHOLINESTERASE"/>
    <property type="match status" value="1"/>
</dbReference>
<evidence type="ECO:0000256" key="2">
    <source>
        <dbReference type="ARBA" id="ARBA00022487"/>
    </source>
</evidence>
<gene>
    <name evidence="9" type="primary">LOC107113101</name>
</gene>
<keyword evidence="2" id="KW-0719">Serine esterase</keyword>
<dbReference type="Gene3D" id="3.40.50.1820">
    <property type="entry name" value="alpha/beta hydrolase"/>
    <property type="match status" value="1"/>
</dbReference>
<dbReference type="Proteomes" id="UP000694871">
    <property type="component" value="Unplaced"/>
</dbReference>
<evidence type="ECO:0000256" key="3">
    <source>
        <dbReference type="ARBA" id="ARBA00022801"/>
    </source>
</evidence>
<dbReference type="PANTHER" id="PTHR43918:SF4">
    <property type="entry name" value="CARBOXYLIC ESTER HYDROLASE"/>
    <property type="match status" value="1"/>
</dbReference>
<keyword evidence="4" id="KW-1015">Disulfide bond</keyword>
<dbReference type="InterPro" id="IPR002018">
    <property type="entry name" value="CarbesteraseB"/>
</dbReference>
<proteinExistence type="inferred from homology"/>
<feature type="region of interest" description="Disordered" evidence="6">
    <location>
        <begin position="547"/>
        <end position="570"/>
    </location>
</feature>
<feature type="domain" description="Carboxylesterase type B" evidence="7">
    <location>
        <begin position="27"/>
        <end position="537"/>
    </location>
</feature>
<keyword evidence="5" id="KW-0732">Signal</keyword>
<keyword evidence="3 5" id="KW-0378">Hydrolase</keyword>
<dbReference type="RefSeq" id="XP_015269851.1">
    <property type="nucleotide sequence ID" value="XM_015414365.1"/>
</dbReference>
<dbReference type="InterPro" id="IPR029058">
    <property type="entry name" value="AB_hydrolase_fold"/>
</dbReference>
<evidence type="ECO:0000313" key="8">
    <source>
        <dbReference type="Proteomes" id="UP000694871"/>
    </source>
</evidence>
<feature type="signal peptide" evidence="5">
    <location>
        <begin position="1"/>
        <end position="22"/>
    </location>
</feature>
<dbReference type="EC" id="3.1.1.-" evidence="5"/>
<evidence type="ECO:0000313" key="9">
    <source>
        <dbReference type="RefSeq" id="XP_015269851.1"/>
    </source>
</evidence>
<feature type="compositionally biased region" description="Low complexity" evidence="6">
    <location>
        <begin position="547"/>
        <end position="559"/>
    </location>
</feature>
<dbReference type="InterPro" id="IPR050654">
    <property type="entry name" value="AChE-related_enzymes"/>
</dbReference>
<dbReference type="InterPro" id="IPR019826">
    <property type="entry name" value="Carboxylesterase_B_AS"/>
</dbReference>
<comment type="similarity">
    <text evidence="1 5">Belongs to the type-B carboxylesterase/lipase family.</text>
</comment>
<sequence length="570" mass="61660">MSSPRLPFLWLFLLSPLASNSASEGDDTIVVTRSGPMKGRRLQVGSGSVTAYLGIPYAEPPVGKLRFQKPIPHQPWSQVLEATRFGNSCSQLLFPGSPQTSMWTVSPPLSENCLFLNIWAPHPRPPTPVPVLVWIYGGGYITGTSSLEMYNGASLAAEEDLVVVSLNYRVGALGFLSLPPSAPGNAALWDQQLALKWVKENAAAFGGDPARVTISGHSAGGALVGFHLLSPGSQPLFARAVMQSGTMNAVYAWTSPEKAKQRALDLAQKLGCTQDNGSDVVTCLQGKDVAGFNKLSALDSLMPLDIPFTPTTDGEFLPRDPQMLLETGCFPNKSVLIGTTSDEGALHTVFSFPDVKDGLITREQLVEGVRSMLRGATEEVVQAVVQEYNKEFHPASYRWAMVQSSGDYFFVCPSAEIAAKLTKAGSPVYAYYFTQHTSGSVWPSWTGAPHGAELPYLFGTFKTVLAANQTCTEEEAALSRRVQRYWAEFARHGNPNGVTAKEVQWPLYNATEQNFFLLSTQPPQTVRNSPARHCGFWKTQVLNVTHPSGLPAPGPAGSKKPGKAQENIPC</sequence>
<evidence type="ECO:0000256" key="6">
    <source>
        <dbReference type="SAM" id="MobiDB-lite"/>
    </source>
</evidence>
<reference evidence="9" key="1">
    <citation type="submission" date="2025-08" db="UniProtKB">
        <authorList>
            <consortium name="RefSeq"/>
        </authorList>
    </citation>
    <scope>IDENTIFICATION</scope>
</reference>
<protein>
    <recommendedName>
        <fullName evidence="5">Carboxylic ester hydrolase</fullName>
        <ecNumber evidence="5">3.1.1.-</ecNumber>
    </recommendedName>
</protein>
<evidence type="ECO:0000256" key="1">
    <source>
        <dbReference type="ARBA" id="ARBA00005964"/>
    </source>
</evidence>
<dbReference type="SUPFAM" id="SSF53474">
    <property type="entry name" value="alpha/beta-Hydrolases"/>
    <property type="match status" value="1"/>
</dbReference>
<evidence type="ECO:0000259" key="7">
    <source>
        <dbReference type="Pfam" id="PF00135"/>
    </source>
</evidence>
<name>A0ABM1K814_GEKJA</name>
<dbReference type="GeneID" id="107113101"/>
<feature type="chain" id="PRO_5044992261" description="Carboxylic ester hydrolase" evidence="5">
    <location>
        <begin position="23"/>
        <end position="570"/>
    </location>
</feature>
<dbReference type="Pfam" id="PF00135">
    <property type="entry name" value="COesterase"/>
    <property type="match status" value="1"/>
</dbReference>
<keyword evidence="8" id="KW-1185">Reference proteome</keyword>
<dbReference type="PROSITE" id="PS00122">
    <property type="entry name" value="CARBOXYLESTERASE_B_1"/>
    <property type="match status" value="1"/>
</dbReference>
<evidence type="ECO:0000256" key="4">
    <source>
        <dbReference type="ARBA" id="ARBA00023157"/>
    </source>
</evidence>
<dbReference type="PRINTS" id="PR00878">
    <property type="entry name" value="CHOLNESTRASE"/>
</dbReference>
<evidence type="ECO:0000256" key="5">
    <source>
        <dbReference type="RuleBase" id="RU361235"/>
    </source>
</evidence>
<dbReference type="CDD" id="cd00312">
    <property type="entry name" value="Esterase_lipase"/>
    <property type="match status" value="1"/>
</dbReference>
<organism evidence="8 9">
    <name type="scientific">Gekko japonicus</name>
    <name type="common">Schlegel's Japanese gecko</name>
    <dbReference type="NCBI Taxonomy" id="146911"/>
    <lineage>
        <taxon>Eukaryota</taxon>
        <taxon>Metazoa</taxon>
        <taxon>Chordata</taxon>
        <taxon>Craniata</taxon>
        <taxon>Vertebrata</taxon>
        <taxon>Euteleostomi</taxon>
        <taxon>Lepidosauria</taxon>
        <taxon>Squamata</taxon>
        <taxon>Bifurcata</taxon>
        <taxon>Gekkota</taxon>
        <taxon>Gekkonidae</taxon>
        <taxon>Gekkoninae</taxon>
        <taxon>Gekko</taxon>
    </lineage>
</organism>
<accession>A0ABM1K814</accession>